<dbReference type="InterPro" id="IPR001965">
    <property type="entry name" value="Znf_PHD"/>
</dbReference>
<evidence type="ECO:0000256" key="4">
    <source>
        <dbReference type="ARBA" id="ARBA00022771"/>
    </source>
</evidence>
<dbReference type="GO" id="GO:0005634">
    <property type="term" value="C:nucleus"/>
    <property type="evidence" value="ECO:0007669"/>
    <property type="project" value="UniProtKB-SubCell"/>
</dbReference>
<feature type="binding site" evidence="7">
    <location>
        <position position="693"/>
    </location>
    <ligand>
        <name>Zn(2+)</name>
        <dbReference type="ChEBI" id="CHEBI:29105"/>
        <label>1</label>
    </ligand>
</feature>
<feature type="region of interest" description="Disordered" evidence="10">
    <location>
        <begin position="344"/>
        <end position="366"/>
    </location>
</feature>
<dbReference type="InterPro" id="IPR019787">
    <property type="entry name" value="Znf_PHD-finger"/>
</dbReference>
<feature type="binding site" evidence="7">
    <location>
        <position position="714"/>
    </location>
    <ligand>
        <name>Zn(2+)</name>
        <dbReference type="ChEBI" id="CHEBI:29105"/>
        <label>2</label>
    </ligand>
</feature>
<dbReference type="SMART" id="SM00249">
    <property type="entry name" value="PHD"/>
    <property type="match status" value="1"/>
</dbReference>
<feature type="compositionally biased region" description="Basic residues" evidence="10">
    <location>
        <begin position="219"/>
        <end position="231"/>
    </location>
</feature>
<name>A0A2P8AID2_9PEZI</name>
<dbReference type="InterPro" id="IPR028651">
    <property type="entry name" value="ING_fam"/>
</dbReference>
<evidence type="ECO:0000313" key="13">
    <source>
        <dbReference type="Proteomes" id="UP000243723"/>
    </source>
</evidence>
<feature type="compositionally biased region" description="Basic residues" evidence="10">
    <location>
        <begin position="622"/>
        <end position="634"/>
    </location>
</feature>
<dbReference type="Pfam" id="PF12998">
    <property type="entry name" value="ING"/>
    <property type="match status" value="1"/>
</dbReference>
<feature type="compositionally biased region" description="Pro residues" evidence="10">
    <location>
        <begin position="190"/>
        <end position="202"/>
    </location>
</feature>
<keyword evidence="6 9" id="KW-0539">Nucleus</keyword>
<dbReference type="PANTHER" id="PTHR10333">
    <property type="entry name" value="INHIBITOR OF GROWTH PROTEIN"/>
    <property type="match status" value="1"/>
</dbReference>
<protein>
    <recommendedName>
        <fullName evidence="9">Chromatin modification-related protein</fullName>
    </recommendedName>
</protein>
<dbReference type="Gene3D" id="3.30.40.10">
    <property type="entry name" value="Zinc/RING finger domain, C3HC4 (zinc finger)"/>
    <property type="match status" value="1"/>
</dbReference>
<keyword evidence="9" id="KW-0156">Chromatin regulator</keyword>
<dbReference type="EMBL" id="NHZQ01000003">
    <property type="protein sequence ID" value="PSK60235.1"/>
    <property type="molecule type" value="Genomic_DNA"/>
</dbReference>
<evidence type="ECO:0000256" key="3">
    <source>
        <dbReference type="ARBA" id="ARBA00022723"/>
    </source>
</evidence>
<evidence type="ECO:0000256" key="2">
    <source>
        <dbReference type="ARBA" id="ARBA00010210"/>
    </source>
</evidence>
<evidence type="ECO:0000313" key="12">
    <source>
        <dbReference type="EMBL" id="PSK60235.1"/>
    </source>
</evidence>
<dbReference type="InterPro" id="IPR013083">
    <property type="entry name" value="Znf_RING/FYVE/PHD"/>
</dbReference>
<feature type="compositionally biased region" description="Basic and acidic residues" evidence="10">
    <location>
        <begin position="232"/>
        <end position="245"/>
    </location>
</feature>
<evidence type="ECO:0000256" key="7">
    <source>
        <dbReference type="PIRSR" id="PIRSR628651-51"/>
    </source>
</evidence>
<evidence type="ECO:0000256" key="9">
    <source>
        <dbReference type="RuleBase" id="RU361213"/>
    </source>
</evidence>
<comment type="domain">
    <text evidence="9">The PHD-type zinc finger mediates the binding to H3K4me3.</text>
</comment>
<evidence type="ECO:0000256" key="6">
    <source>
        <dbReference type="ARBA" id="ARBA00023242"/>
    </source>
</evidence>
<feature type="compositionally biased region" description="Basic and acidic residues" evidence="10">
    <location>
        <begin position="584"/>
        <end position="599"/>
    </location>
</feature>
<feature type="compositionally biased region" description="Pro residues" evidence="10">
    <location>
        <begin position="141"/>
        <end position="153"/>
    </location>
</feature>
<keyword evidence="3 7" id="KW-0479">Metal-binding</keyword>
<evidence type="ECO:0000256" key="5">
    <source>
        <dbReference type="ARBA" id="ARBA00022833"/>
    </source>
</evidence>
<feature type="binding site" evidence="7">
    <location>
        <position position="671"/>
    </location>
    <ligand>
        <name>Zn(2+)</name>
        <dbReference type="ChEBI" id="CHEBI:29105"/>
        <label>1</label>
    </ligand>
</feature>
<dbReference type="Gene3D" id="6.10.140.1740">
    <property type="match status" value="1"/>
</dbReference>
<keyword evidence="13" id="KW-1185">Reference proteome</keyword>
<feature type="binding site" evidence="7">
    <location>
        <position position="682"/>
    </location>
    <ligand>
        <name>Zn(2+)</name>
        <dbReference type="ChEBI" id="CHEBI:29105"/>
        <label>2</label>
    </ligand>
</feature>
<comment type="subcellular location">
    <subcellularLocation>
        <location evidence="1 9">Nucleus</location>
    </subcellularLocation>
</comment>
<dbReference type="CDD" id="cd15505">
    <property type="entry name" value="PHD_ING"/>
    <property type="match status" value="1"/>
</dbReference>
<dbReference type="SUPFAM" id="SSF57903">
    <property type="entry name" value="FYVE/PHD zinc finger"/>
    <property type="match status" value="1"/>
</dbReference>
<feature type="binding site" evidence="7">
    <location>
        <position position="696"/>
    </location>
    <ligand>
        <name>Zn(2+)</name>
        <dbReference type="ChEBI" id="CHEBI:29105"/>
        <label>1</label>
    </ligand>
</feature>
<gene>
    <name evidence="12" type="ORF">B9Z65_1133</name>
</gene>
<feature type="region of interest" description="Disordered" evidence="10">
    <location>
        <begin position="425"/>
        <end position="659"/>
    </location>
</feature>
<dbReference type="GO" id="GO:0006355">
    <property type="term" value="P:regulation of DNA-templated transcription"/>
    <property type="evidence" value="ECO:0007669"/>
    <property type="project" value="TreeGrafter"/>
</dbReference>
<feature type="compositionally biased region" description="Low complexity" evidence="10">
    <location>
        <begin position="520"/>
        <end position="536"/>
    </location>
</feature>
<feature type="compositionally biased region" description="Acidic residues" evidence="10">
    <location>
        <begin position="650"/>
        <end position="659"/>
    </location>
</feature>
<proteinExistence type="inferred from homology"/>
<evidence type="ECO:0000256" key="8">
    <source>
        <dbReference type="PROSITE-ProRule" id="PRU00146"/>
    </source>
</evidence>
<dbReference type="PROSITE" id="PS01359">
    <property type="entry name" value="ZF_PHD_1"/>
    <property type="match status" value="1"/>
</dbReference>
<dbReference type="GO" id="GO:0004402">
    <property type="term" value="F:histone acetyltransferase activity"/>
    <property type="evidence" value="ECO:0007669"/>
    <property type="project" value="TreeGrafter"/>
</dbReference>
<dbReference type="SMART" id="SM01408">
    <property type="entry name" value="ING"/>
    <property type="match status" value="1"/>
</dbReference>
<sequence length="733" mass="80639">MSPDVLSQHVSITMPDLRAMSQQPQIDPDVSATLTDFLAYTEHLPSAVIRSMTLIGEQDKIAANLQQRIHELLTTYSALGSQKDTKDGPNAATLRRDISHAYERLEKARRMAAAESVRVAEMVNRDQIRLDVITRKLKTMPMPPSRDPTPEPVSSPQMKKSQPIAEKRAAHRVGSAPRVRGRKIMVPGEVLPPPNPDSPPPSEASDVESTPPSPPAERKRQKSTARARTPKPPKEKKEKDKDRTPKPPRIRTPGQPGTNVHSTVAGISTSNALLALVPPPADAVPGSKWLPWKRITEYELAKLRKRMKKNAIWLPSPAMRNRELKHLGRGQQNMELARQQAEETGQPFIDESGPSWTDPTRVTTDEDKGTLDEILAPELDGGDEDELMNRGMRLNEAKKRKREKMLEEQAIQAQLTSEQSALEANTMAIEPVNGEAITEETKSSLKPPTTSKKRKRDTTPAQPIKPATTASPETSHQPKKIKLSIPAQPMSGPSSGGPRSPRPIKETRSPRSQSRHASQAPDTTTNAITTSIPTTTDIKRPSTKITLKRSKAASAEPPNRRHTLRRGSNVSLPGAGRAGSVDSRPSRDEAAVAKQEGRGGRRKRPAPGFITADEDGRAKGAVGKRKAAPRKRGRKSDGTKVEEGGREVKEEDVEGVEEAEVDPNEPRYCLCGDVSWGTMVACENMNCPIEWFHLECVDLSEMPPRLAKWYCPECRKGDPEKGSETNGIVKRGK</sequence>
<dbReference type="InterPro" id="IPR011011">
    <property type="entry name" value="Znf_FYVE_PHD"/>
</dbReference>
<organism evidence="12 13">
    <name type="scientific">Elsinoe australis</name>
    <dbReference type="NCBI Taxonomy" id="40998"/>
    <lineage>
        <taxon>Eukaryota</taxon>
        <taxon>Fungi</taxon>
        <taxon>Dikarya</taxon>
        <taxon>Ascomycota</taxon>
        <taxon>Pezizomycotina</taxon>
        <taxon>Dothideomycetes</taxon>
        <taxon>Dothideomycetidae</taxon>
        <taxon>Myriangiales</taxon>
        <taxon>Elsinoaceae</taxon>
        <taxon>Elsinoe</taxon>
    </lineage>
</organism>
<evidence type="ECO:0000259" key="11">
    <source>
        <dbReference type="PROSITE" id="PS50016"/>
    </source>
</evidence>
<dbReference type="OrthoDB" id="5411773at2759"/>
<feature type="binding site" evidence="7">
    <location>
        <position position="711"/>
    </location>
    <ligand>
        <name>Zn(2+)</name>
        <dbReference type="ChEBI" id="CHEBI:29105"/>
        <label>2</label>
    </ligand>
</feature>
<comment type="function">
    <text evidence="9">Component of an histone acetyltransferase complex.</text>
</comment>
<keyword evidence="4 8" id="KW-0863">Zinc-finger</keyword>
<dbReference type="PROSITE" id="PS50016">
    <property type="entry name" value="ZF_PHD_2"/>
    <property type="match status" value="1"/>
</dbReference>
<dbReference type="Proteomes" id="UP000243723">
    <property type="component" value="Unassembled WGS sequence"/>
</dbReference>
<comment type="caution">
    <text evidence="12">The sequence shown here is derived from an EMBL/GenBank/DDBJ whole genome shotgun (WGS) entry which is preliminary data.</text>
</comment>
<comment type="similarity">
    <text evidence="2 9">Belongs to the ING family.</text>
</comment>
<feature type="region of interest" description="Disordered" evidence="10">
    <location>
        <begin position="136"/>
        <end position="263"/>
    </location>
</feature>
<dbReference type="InterPro" id="IPR024610">
    <property type="entry name" value="ING_N_histone-binding"/>
</dbReference>
<dbReference type="GO" id="GO:0008270">
    <property type="term" value="F:zinc ion binding"/>
    <property type="evidence" value="ECO:0007669"/>
    <property type="project" value="UniProtKB-KW"/>
</dbReference>
<dbReference type="AlphaFoldDB" id="A0A2P8AID2"/>
<accession>A0A2P8AID2</accession>
<keyword evidence="5 7" id="KW-0862">Zinc</keyword>
<comment type="subunit">
    <text evidence="9">Component of an histone acetyltransferase complex. Interacts with H3K4me3 and to a lesser extent with H3K4me2.</text>
</comment>
<reference evidence="12 13" key="1">
    <citation type="submission" date="2017-05" db="EMBL/GenBank/DDBJ databases">
        <title>Draft genome sequence of Elsinoe australis.</title>
        <authorList>
            <person name="Cheng Q."/>
        </authorList>
    </citation>
    <scope>NUCLEOTIDE SEQUENCE [LARGE SCALE GENOMIC DNA]</scope>
    <source>
        <strain evidence="12 13">NL1</strain>
    </source>
</reference>
<feature type="compositionally biased region" description="Basic and acidic residues" evidence="10">
    <location>
        <begin position="635"/>
        <end position="649"/>
    </location>
</feature>
<evidence type="ECO:0000256" key="1">
    <source>
        <dbReference type="ARBA" id="ARBA00004123"/>
    </source>
</evidence>
<feature type="binding site" evidence="7">
    <location>
        <position position="669"/>
    </location>
    <ligand>
        <name>Zn(2+)</name>
        <dbReference type="ChEBI" id="CHEBI:29105"/>
        <label>1</label>
    </ligand>
</feature>
<feature type="binding site" evidence="7">
    <location>
        <position position="687"/>
    </location>
    <ligand>
        <name>Zn(2+)</name>
        <dbReference type="ChEBI" id="CHEBI:29105"/>
        <label>2</label>
    </ligand>
</feature>
<evidence type="ECO:0000256" key="10">
    <source>
        <dbReference type="SAM" id="MobiDB-lite"/>
    </source>
</evidence>
<feature type="domain" description="PHD-type" evidence="11">
    <location>
        <begin position="666"/>
        <end position="717"/>
    </location>
</feature>
<dbReference type="InterPro" id="IPR019786">
    <property type="entry name" value="Zinc_finger_PHD-type_CS"/>
</dbReference>
<dbReference type="PANTHER" id="PTHR10333:SF94">
    <property type="entry name" value="FINGER DOMAIN PROTEIN, PUTATIVE (AFU_ORTHOLOGUE AFUA_3G11940)-RELATED"/>
    <property type="match status" value="1"/>
</dbReference>
<dbReference type="STRING" id="40998.A0A2P8AID2"/>
<dbReference type="GO" id="GO:0000123">
    <property type="term" value="C:histone acetyltransferase complex"/>
    <property type="evidence" value="ECO:0007669"/>
    <property type="project" value="TreeGrafter"/>
</dbReference>